<dbReference type="Proteomes" id="UP001234297">
    <property type="component" value="Chromosome 8"/>
</dbReference>
<keyword evidence="2" id="KW-1185">Reference proteome</keyword>
<gene>
    <name evidence="1" type="ORF">MRB53_025443</name>
</gene>
<comment type="caution">
    <text evidence="1">The sequence shown here is derived from an EMBL/GenBank/DDBJ whole genome shotgun (WGS) entry which is preliminary data.</text>
</comment>
<sequence>MSVSSPIKERSQSMDPSPLSQKTDADAASDTSSVVSANGVSETGEPSDRINQPDSSFNQRKDLDLQSQAFIRSEECRQLFHLPPEEVLVQDFNCALQENILLQGHMYLFVHHICFYSNIFGFETRKIILFHEITCVRKAKTVAIFPNAIEIIAGEKKHFFTSFLSRDEAYRLIVDGWSQHNSNARALAEQQESKSDSGGQDNVLILFERLKNFTRQPNDMCSEERGNDAYLLEDSKPLSNCEDDGTVTIRPSEVQENGEEIVNGPTNGEPLTWQLEDVDCPKVPEYYTMVAESKFPIRVEEFFSLFFSDNAVGFVETFHGRCRDKDFQCTPWDKHSQFGHVRDVSFQHPIKLYFGARFGYCREVQKFRVYRNSHLVIETSQQINDVPYGDYFLVEGLWDVEQEGDGENAWCILRVYVNVSFSRKTMWKGKIEQSTIEECREAYAIWIKSAHELLKQRQNPVELEAGVASDTANPVQCNEIEVKSSTELKQTSERKRTRRRISERESNSKDVIPEYDNPVKGESSHGTYIVFLLREAWAMICMYLKSQSHLPLILVITFISILILTQLGIVVLLTRTPRIHLVSQENFMHGVSSDRTEAIAWLEERVYHLKEEMLMVETRLERMRHEYLWLKTHLQGLEQLKPKS</sequence>
<evidence type="ECO:0000313" key="1">
    <source>
        <dbReference type="EMBL" id="KAJ8632107.1"/>
    </source>
</evidence>
<reference evidence="1 2" key="1">
    <citation type="journal article" date="2022" name="Hortic Res">
        <title>A haplotype resolved chromosomal level avocado genome allows analysis of novel avocado genes.</title>
        <authorList>
            <person name="Nath O."/>
            <person name="Fletcher S.J."/>
            <person name="Hayward A."/>
            <person name="Shaw L.M."/>
            <person name="Masouleh A.K."/>
            <person name="Furtado A."/>
            <person name="Henry R.J."/>
            <person name="Mitter N."/>
        </authorList>
    </citation>
    <scope>NUCLEOTIDE SEQUENCE [LARGE SCALE GENOMIC DNA]</scope>
    <source>
        <strain evidence="2">cv. Hass</strain>
    </source>
</reference>
<proteinExistence type="predicted"/>
<protein>
    <submittedName>
        <fullName evidence="1">Uncharacterized protein</fullName>
    </submittedName>
</protein>
<organism evidence="1 2">
    <name type="scientific">Persea americana</name>
    <name type="common">Avocado</name>
    <dbReference type="NCBI Taxonomy" id="3435"/>
    <lineage>
        <taxon>Eukaryota</taxon>
        <taxon>Viridiplantae</taxon>
        <taxon>Streptophyta</taxon>
        <taxon>Embryophyta</taxon>
        <taxon>Tracheophyta</taxon>
        <taxon>Spermatophyta</taxon>
        <taxon>Magnoliopsida</taxon>
        <taxon>Magnoliidae</taxon>
        <taxon>Laurales</taxon>
        <taxon>Lauraceae</taxon>
        <taxon>Persea</taxon>
    </lineage>
</organism>
<name>A0ACC2LFH4_PERAE</name>
<dbReference type="EMBL" id="CM056816">
    <property type="protein sequence ID" value="KAJ8632107.1"/>
    <property type="molecule type" value="Genomic_DNA"/>
</dbReference>
<evidence type="ECO:0000313" key="2">
    <source>
        <dbReference type="Proteomes" id="UP001234297"/>
    </source>
</evidence>
<accession>A0ACC2LFH4</accession>